<dbReference type="GO" id="GO:0045259">
    <property type="term" value="C:proton-transporting ATP synthase complex"/>
    <property type="evidence" value="ECO:0007669"/>
    <property type="project" value="UniProtKB-KW"/>
</dbReference>
<comment type="subcellular location">
    <subcellularLocation>
        <location evidence="11">Cell membrane</location>
        <topology evidence="11">Multi-pass membrane protein</topology>
    </subcellularLocation>
    <subcellularLocation>
        <location evidence="1">Membrane</location>
        <topology evidence="1">Multi-pass membrane protein</topology>
    </subcellularLocation>
</comment>
<dbReference type="HAMAP" id="MF_01396">
    <property type="entry name" value="ATP_synth_c_bact"/>
    <property type="match status" value="1"/>
</dbReference>
<keyword evidence="3 11" id="KW-0813">Transport</keyword>
<evidence type="ECO:0000256" key="5">
    <source>
        <dbReference type="ARBA" id="ARBA00022692"/>
    </source>
</evidence>
<feature type="domain" description="V-ATPase proteolipid subunit C-like" evidence="12">
    <location>
        <begin position="7"/>
        <end position="69"/>
    </location>
</feature>
<comment type="function">
    <text evidence="11">F(1)F(0) ATP synthase produces ATP from ADP in the presence of a proton or sodium gradient. F-type ATPases consist of two structural domains, F(1) containing the extramembraneous catalytic core and F(0) containing the membrane proton channel, linked together by a central stalk and a peripheral stalk. During catalysis, ATP synthesis in the catalytic domain of F(1) is coupled via a rotary mechanism of the central stalk subunits to proton translocation.</text>
</comment>
<dbReference type="RefSeq" id="WP_002771353.1">
    <property type="nucleotide sequence ID" value="NZ_JQDG01000082.1"/>
</dbReference>
<proteinExistence type="inferred from homology"/>
<dbReference type="InterPro" id="IPR038662">
    <property type="entry name" value="ATP_synth_F0_csu_sf"/>
</dbReference>
<evidence type="ECO:0000256" key="11">
    <source>
        <dbReference type="HAMAP-Rule" id="MF_01396"/>
    </source>
</evidence>
<protein>
    <recommendedName>
        <fullName evidence="11">ATP synthase subunit c</fullName>
    </recommendedName>
    <alternativeName>
        <fullName evidence="11">ATP synthase F(0) sector subunit c</fullName>
    </alternativeName>
    <alternativeName>
        <fullName evidence="11">F-type ATPase subunit c</fullName>
        <shortName evidence="11">F-ATPase subunit c</shortName>
    </alternativeName>
    <alternativeName>
        <fullName evidence="11">Lipid-binding protein</fullName>
    </alternativeName>
</protein>
<keyword evidence="6 11" id="KW-0375">Hydrogen ion transport</keyword>
<keyword evidence="4 11" id="KW-0138">CF(0)</keyword>
<keyword evidence="5 11" id="KW-0812">Transmembrane</keyword>
<gene>
    <name evidence="11" type="primary">atpE</name>
    <name evidence="13" type="ORF">F9K24_16905</name>
</gene>
<dbReference type="CDD" id="cd18121">
    <property type="entry name" value="ATP-synt_Fo_c"/>
    <property type="match status" value="1"/>
</dbReference>
<evidence type="ECO:0000256" key="7">
    <source>
        <dbReference type="ARBA" id="ARBA00022989"/>
    </source>
</evidence>
<keyword evidence="8 11" id="KW-0406">Ion transport</keyword>
<name>A0A833LXP6_9LEPT</name>
<keyword evidence="10 11" id="KW-0472">Membrane</keyword>
<keyword evidence="9 11" id="KW-0446">Lipid-binding</keyword>
<dbReference type="PROSITE" id="PS00605">
    <property type="entry name" value="ATPASE_C"/>
    <property type="match status" value="1"/>
</dbReference>
<evidence type="ECO:0000256" key="3">
    <source>
        <dbReference type="ARBA" id="ARBA00022448"/>
    </source>
</evidence>
<dbReference type="GO" id="GO:0008289">
    <property type="term" value="F:lipid binding"/>
    <property type="evidence" value="ECO:0007669"/>
    <property type="project" value="UniProtKB-KW"/>
</dbReference>
<dbReference type="PRINTS" id="PR00124">
    <property type="entry name" value="ATPASEC"/>
</dbReference>
<dbReference type="GO" id="GO:0046933">
    <property type="term" value="F:proton-transporting ATP synthase activity, rotational mechanism"/>
    <property type="evidence" value="ECO:0007669"/>
    <property type="project" value="UniProtKB-UniRule"/>
</dbReference>
<dbReference type="Gene3D" id="1.20.20.10">
    <property type="entry name" value="F1F0 ATP synthase subunit C"/>
    <property type="match status" value="1"/>
</dbReference>
<feature type="site" description="Reversibly protonated during proton transport" evidence="11">
    <location>
        <position position="57"/>
    </location>
</feature>
<dbReference type="OrthoDB" id="2357540at2"/>
<dbReference type="InterPro" id="IPR002379">
    <property type="entry name" value="ATPase_proteolipid_c-like_dom"/>
</dbReference>
<dbReference type="SUPFAM" id="SSF81333">
    <property type="entry name" value="F1F0 ATP synthase subunit C"/>
    <property type="match status" value="1"/>
</dbReference>
<sequence length="93" mass="9280">MISLAFIGVGLGIGLVVLGAGLGIARIGDSAAQGISRQPEASGAIQLAMIISAALIEGVALFALVIAFQMGGQLNKETLSEFAKSAPAVEQAQ</sequence>
<evidence type="ECO:0000313" key="14">
    <source>
        <dbReference type="Proteomes" id="UP000460298"/>
    </source>
</evidence>
<reference evidence="13 14" key="1">
    <citation type="submission" date="2019-10" db="EMBL/GenBank/DDBJ databases">
        <title>Extracellular Electron Transfer in a Candidatus Methanoperedens spp. Enrichment Culture.</title>
        <authorList>
            <person name="Berger S."/>
            <person name="Rangel Shaw D."/>
            <person name="Berben T."/>
            <person name="In 'T Zandt M."/>
            <person name="Frank J."/>
            <person name="Reimann J."/>
            <person name="Jetten M.S.M."/>
            <person name="Welte C.U."/>
        </authorList>
    </citation>
    <scope>NUCLEOTIDE SEQUENCE [LARGE SCALE GENOMIC DNA]</scope>
    <source>
        <strain evidence="13">SB12</strain>
    </source>
</reference>
<comment type="caution">
    <text evidence="11">Lacks conserved residue(s) required for the propagation of feature annotation.</text>
</comment>
<dbReference type="GO" id="GO:0005886">
    <property type="term" value="C:plasma membrane"/>
    <property type="evidence" value="ECO:0007669"/>
    <property type="project" value="UniProtKB-SubCell"/>
</dbReference>
<dbReference type="Proteomes" id="UP000460298">
    <property type="component" value="Unassembled WGS sequence"/>
</dbReference>
<dbReference type="InterPro" id="IPR035921">
    <property type="entry name" value="F/V-ATP_Csub_sf"/>
</dbReference>
<keyword evidence="11" id="KW-0066">ATP synthesis</keyword>
<evidence type="ECO:0000256" key="6">
    <source>
        <dbReference type="ARBA" id="ARBA00022781"/>
    </source>
</evidence>
<accession>A0A833LXP6</accession>
<comment type="function">
    <text evidence="11">Key component of the F(0) channel; it plays a direct role in translocation across the membrane. A homomeric c-ring of between 10-14 subunits forms the central stalk rotor element with the F(1) delta and epsilon subunits.</text>
</comment>
<dbReference type="Pfam" id="PF00137">
    <property type="entry name" value="ATP-synt_C"/>
    <property type="match status" value="1"/>
</dbReference>
<evidence type="ECO:0000256" key="4">
    <source>
        <dbReference type="ARBA" id="ARBA00022547"/>
    </source>
</evidence>
<organism evidence="13 14">
    <name type="scientific">Leptonema illini</name>
    <dbReference type="NCBI Taxonomy" id="183"/>
    <lineage>
        <taxon>Bacteria</taxon>
        <taxon>Pseudomonadati</taxon>
        <taxon>Spirochaetota</taxon>
        <taxon>Spirochaetia</taxon>
        <taxon>Leptospirales</taxon>
        <taxon>Leptospiraceae</taxon>
        <taxon>Leptonema</taxon>
    </lineage>
</organism>
<feature type="transmembrane region" description="Helical" evidence="11">
    <location>
        <begin position="43"/>
        <end position="68"/>
    </location>
</feature>
<comment type="similarity">
    <text evidence="2 11">Belongs to the ATPase C chain family.</text>
</comment>
<dbReference type="GO" id="GO:0033177">
    <property type="term" value="C:proton-transporting two-sector ATPase complex, proton-transporting domain"/>
    <property type="evidence" value="ECO:0007669"/>
    <property type="project" value="InterPro"/>
</dbReference>
<dbReference type="InterPro" id="IPR000454">
    <property type="entry name" value="ATP_synth_F0_csu"/>
</dbReference>
<comment type="caution">
    <text evidence="13">The sequence shown here is derived from an EMBL/GenBank/DDBJ whole genome shotgun (WGS) entry which is preliminary data.</text>
</comment>
<evidence type="ECO:0000256" key="10">
    <source>
        <dbReference type="ARBA" id="ARBA00023136"/>
    </source>
</evidence>
<evidence type="ECO:0000259" key="12">
    <source>
        <dbReference type="Pfam" id="PF00137"/>
    </source>
</evidence>
<dbReference type="AlphaFoldDB" id="A0A833LXP6"/>
<dbReference type="EMBL" id="WBUI01000021">
    <property type="protein sequence ID" value="KAB2930343.1"/>
    <property type="molecule type" value="Genomic_DNA"/>
</dbReference>
<evidence type="ECO:0000313" key="13">
    <source>
        <dbReference type="EMBL" id="KAB2930343.1"/>
    </source>
</evidence>
<evidence type="ECO:0000256" key="9">
    <source>
        <dbReference type="ARBA" id="ARBA00023121"/>
    </source>
</evidence>
<keyword evidence="11" id="KW-1003">Cell membrane</keyword>
<dbReference type="InterPro" id="IPR020537">
    <property type="entry name" value="ATP_synth_F0_csu_DDCD_BS"/>
</dbReference>
<evidence type="ECO:0000256" key="8">
    <source>
        <dbReference type="ARBA" id="ARBA00023065"/>
    </source>
</evidence>
<evidence type="ECO:0000256" key="1">
    <source>
        <dbReference type="ARBA" id="ARBA00004141"/>
    </source>
</evidence>
<evidence type="ECO:0000256" key="2">
    <source>
        <dbReference type="ARBA" id="ARBA00006704"/>
    </source>
</evidence>
<keyword evidence="7 11" id="KW-1133">Transmembrane helix</keyword>